<reference evidence="2" key="1">
    <citation type="submission" date="2024-05" db="EMBL/GenBank/DDBJ databases">
        <title>Whole genome shotgun sequence of Streptomyces violascens NBRC 12920.</title>
        <authorList>
            <person name="Komaki H."/>
            <person name="Tamura T."/>
        </authorList>
    </citation>
    <scope>NUCLEOTIDE SEQUENCE</scope>
    <source>
        <strain evidence="2">NBRC 12920</strain>
    </source>
</reference>
<protein>
    <submittedName>
        <fullName evidence="2">Uncharacterized protein</fullName>
    </submittedName>
</protein>
<keyword evidence="3" id="KW-1185">Reference proteome</keyword>
<sequence length="110" mass="12082">MPFLMDSCVAHLGWDWNGTLRAPIFFALLPGTAAEMPFGGDDLHFPHSGCLDQLCRVGTTAPPRTEAAEKSSERSWAQVYSLFPTASPREGRASIKRLRPNPQARGPVMQ</sequence>
<evidence type="ECO:0000313" key="3">
    <source>
        <dbReference type="Proteomes" id="UP001050808"/>
    </source>
</evidence>
<evidence type="ECO:0000256" key="1">
    <source>
        <dbReference type="SAM" id="MobiDB-lite"/>
    </source>
</evidence>
<proteinExistence type="predicted"/>
<dbReference type="EMBL" id="BNDY01000017">
    <property type="protein sequence ID" value="GHI40159.1"/>
    <property type="molecule type" value="Genomic_DNA"/>
</dbReference>
<name>A0ABQ3QSE7_9ACTN</name>
<dbReference type="Proteomes" id="UP001050808">
    <property type="component" value="Unassembled WGS sequence"/>
</dbReference>
<organism evidence="2 3">
    <name type="scientific">Streptomyces violascens</name>
    <dbReference type="NCBI Taxonomy" id="67381"/>
    <lineage>
        <taxon>Bacteria</taxon>
        <taxon>Bacillati</taxon>
        <taxon>Actinomycetota</taxon>
        <taxon>Actinomycetes</taxon>
        <taxon>Kitasatosporales</taxon>
        <taxon>Streptomycetaceae</taxon>
        <taxon>Streptomyces</taxon>
    </lineage>
</organism>
<evidence type="ECO:0000313" key="2">
    <source>
        <dbReference type="EMBL" id="GHI40159.1"/>
    </source>
</evidence>
<comment type="caution">
    <text evidence="2">The sequence shown here is derived from an EMBL/GenBank/DDBJ whole genome shotgun (WGS) entry which is preliminary data.</text>
</comment>
<accession>A0ABQ3QSE7</accession>
<gene>
    <name evidence="2" type="ORF">Sviol_45670</name>
</gene>
<feature type="region of interest" description="Disordered" evidence="1">
    <location>
        <begin position="87"/>
        <end position="110"/>
    </location>
</feature>